<feature type="compositionally biased region" description="Polar residues" evidence="1">
    <location>
        <begin position="85"/>
        <end position="105"/>
    </location>
</feature>
<feature type="domain" description="Nuclear pore complex NUP2/50/61" evidence="2">
    <location>
        <begin position="5"/>
        <end position="77"/>
    </location>
</feature>
<feature type="compositionally biased region" description="Basic and acidic residues" evidence="1">
    <location>
        <begin position="298"/>
        <end position="308"/>
    </location>
</feature>
<evidence type="ECO:0000313" key="4">
    <source>
        <dbReference type="Proteomes" id="UP001224775"/>
    </source>
</evidence>
<protein>
    <recommendedName>
        <fullName evidence="2">Nuclear pore complex NUP2/50/61 domain-containing protein</fullName>
    </recommendedName>
</protein>
<feature type="compositionally biased region" description="Acidic residues" evidence="1">
    <location>
        <begin position="188"/>
        <end position="203"/>
    </location>
</feature>
<organism evidence="3 4">
    <name type="scientific">Skeletonema marinoi</name>
    <dbReference type="NCBI Taxonomy" id="267567"/>
    <lineage>
        <taxon>Eukaryota</taxon>
        <taxon>Sar</taxon>
        <taxon>Stramenopiles</taxon>
        <taxon>Ochrophyta</taxon>
        <taxon>Bacillariophyta</taxon>
        <taxon>Coscinodiscophyceae</taxon>
        <taxon>Thalassiosirophycidae</taxon>
        <taxon>Thalassiosirales</taxon>
        <taxon>Skeletonemataceae</taxon>
        <taxon>Skeletonema</taxon>
        <taxon>Skeletonema marinoi-dohrnii complex</taxon>
    </lineage>
</organism>
<reference evidence="3" key="1">
    <citation type="submission" date="2023-06" db="EMBL/GenBank/DDBJ databases">
        <title>Survivors Of The Sea: Transcriptome response of Skeletonema marinoi to long-term dormancy.</title>
        <authorList>
            <person name="Pinder M.I.M."/>
            <person name="Kourtchenko O."/>
            <person name="Robertson E.K."/>
            <person name="Larsson T."/>
            <person name="Maumus F."/>
            <person name="Osuna-Cruz C.M."/>
            <person name="Vancaester E."/>
            <person name="Stenow R."/>
            <person name="Vandepoele K."/>
            <person name="Ploug H."/>
            <person name="Bruchert V."/>
            <person name="Godhe A."/>
            <person name="Topel M."/>
        </authorList>
    </citation>
    <scope>NUCLEOTIDE SEQUENCE</scope>
    <source>
        <strain evidence="3">R05AC</strain>
    </source>
</reference>
<proteinExistence type="predicted"/>
<feature type="region of interest" description="Disordered" evidence="1">
    <location>
        <begin position="183"/>
        <end position="232"/>
    </location>
</feature>
<dbReference type="Pfam" id="PF08911">
    <property type="entry name" value="NUP50"/>
    <property type="match status" value="1"/>
</dbReference>
<feature type="compositionally biased region" description="Low complexity" evidence="1">
    <location>
        <begin position="55"/>
        <end position="78"/>
    </location>
</feature>
<dbReference type="InterPro" id="IPR011993">
    <property type="entry name" value="PH-like_dom_sf"/>
</dbReference>
<feature type="region of interest" description="Disordered" evidence="1">
    <location>
        <begin position="1"/>
        <end position="148"/>
    </location>
</feature>
<accession>A0AAD8Y7D7</accession>
<feature type="compositionally biased region" description="Polar residues" evidence="1">
    <location>
        <begin position="266"/>
        <end position="287"/>
    </location>
</feature>
<keyword evidence="4" id="KW-1185">Reference proteome</keyword>
<dbReference type="GO" id="GO:0005643">
    <property type="term" value="C:nuclear pore"/>
    <property type="evidence" value="ECO:0007669"/>
    <property type="project" value="InterPro"/>
</dbReference>
<dbReference type="Proteomes" id="UP001224775">
    <property type="component" value="Unassembled WGS sequence"/>
</dbReference>
<dbReference type="EMBL" id="JATAAI010000015">
    <property type="protein sequence ID" value="KAK1740538.1"/>
    <property type="molecule type" value="Genomic_DNA"/>
</dbReference>
<dbReference type="InterPro" id="IPR015007">
    <property type="entry name" value="NUP2/50/61"/>
</dbReference>
<evidence type="ECO:0000256" key="1">
    <source>
        <dbReference type="SAM" id="MobiDB-lite"/>
    </source>
</evidence>
<feature type="compositionally biased region" description="Low complexity" evidence="1">
    <location>
        <begin position="204"/>
        <end position="232"/>
    </location>
</feature>
<dbReference type="AlphaFoldDB" id="A0AAD8Y7D7"/>
<dbReference type="Gene3D" id="2.30.29.30">
    <property type="entry name" value="Pleckstrin-homology domain (PH domain)/Phosphotyrosine-binding domain (PTB)"/>
    <property type="match status" value="1"/>
</dbReference>
<evidence type="ECO:0000259" key="2">
    <source>
        <dbReference type="Pfam" id="PF08911"/>
    </source>
</evidence>
<sequence length="390" mass="41680">MPKLKRTSENQITKDTYDRGEDESRFPEEPDPGFGMTRADPDVIKRRKIRKASRKFAAPSSSAPPKAPAATNAFASTKLVANDAPSPSSNPFAKVQLNSGTTAPPSFSFGAAPKAEPKPFSFGPSTSQQQSSSKKSSLPSSKPTVKNTAEIEKINKNFFQMIRDHVDKGQICTNLSSLMDQYTNVAEQLEDDGGDGGNDDDDNNNGGSAFSGGSSNNDENNNSQPSSTSFSGFSFASSPHLLSSGATTFSFTGGSAPAPAATTMSNSSFSFGAQPATTSGGSSSNPIASEDDPTSNPDDGKLDIGQEENKDEETPYQVQARLVKLEGSGNTQAWKKLGTGVLRLYRNTITDKKRWCYEMELAKSCLTSELAKECHSKRSHGKQKRGKYGM</sequence>
<evidence type="ECO:0000313" key="3">
    <source>
        <dbReference type="EMBL" id="KAK1740538.1"/>
    </source>
</evidence>
<feature type="compositionally biased region" description="Low complexity" evidence="1">
    <location>
        <begin position="124"/>
        <end position="143"/>
    </location>
</feature>
<feature type="compositionally biased region" description="Basic residues" evidence="1">
    <location>
        <begin position="45"/>
        <end position="54"/>
    </location>
</feature>
<feature type="region of interest" description="Disordered" evidence="1">
    <location>
        <begin position="266"/>
        <end position="316"/>
    </location>
</feature>
<comment type="caution">
    <text evidence="3">The sequence shown here is derived from an EMBL/GenBank/DDBJ whole genome shotgun (WGS) entry which is preliminary data.</text>
</comment>
<feature type="compositionally biased region" description="Basic and acidic residues" evidence="1">
    <location>
        <begin position="15"/>
        <end position="28"/>
    </location>
</feature>
<gene>
    <name evidence="3" type="ORF">QTG54_008633</name>
</gene>
<name>A0AAD8Y7D7_9STRA</name>